<accession>T1KEA0</accession>
<dbReference type="HOGENOM" id="CLU_3428657_0_0_1"/>
<dbReference type="AlphaFoldDB" id="T1KEA0"/>
<dbReference type="Proteomes" id="UP000015104">
    <property type="component" value="Unassembled WGS sequence"/>
</dbReference>
<proteinExistence type="predicted"/>
<evidence type="ECO:0000313" key="2">
    <source>
        <dbReference type="Proteomes" id="UP000015104"/>
    </source>
</evidence>
<organism evidence="1 2">
    <name type="scientific">Tetranychus urticae</name>
    <name type="common">Two-spotted spider mite</name>
    <dbReference type="NCBI Taxonomy" id="32264"/>
    <lineage>
        <taxon>Eukaryota</taxon>
        <taxon>Metazoa</taxon>
        <taxon>Ecdysozoa</taxon>
        <taxon>Arthropoda</taxon>
        <taxon>Chelicerata</taxon>
        <taxon>Arachnida</taxon>
        <taxon>Acari</taxon>
        <taxon>Acariformes</taxon>
        <taxon>Trombidiformes</taxon>
        <taxon>Prostigmata</taxon>
        <taxon>Eleutherengona</taxon>
        <taxon>Raphignathae</taxon>
        <taxon>Tetranychoidea</taxon>
        <taxon>Tetranychidae</taxon>
        <taxon>Tetranychus</taxon>
    </lineage>
</organism>
<name>T1KEA0_TETUR</name>
<dbReference type="EMBL" id="CAEY01002034">
    <property type="status" value="NOT_ANNOTATED_CDS"/>
    <property type="molecule type" value="Genomic_DNA"/>
</dbReference>
<reference evidence="1" key="2">
    <citation type="submission" date="2015-06" db="UniProtKB">
        <authorList>
            <consortium name="EnsemblMetazoa"/>
        </authorList>
    </citation>
    <scope>IDENTIFICATION</scope>
</reference>
<reference evidence="2" key="1">
    <citation type="submission" date="2011-08" db="EMBL/GenBank/DDBJ databases">
        <authorList>
            <person name="Rombauts S."/>
        </authorList>
    </citation>
    <scope>NUCLEOTIDE SEQUENCE</scope>
    <source>
        <strain evidence="2">London</strain>
    </source>
</reference>
<evidence type="ECO:0000313" key="1">
    <source>
        <dbReference type="EnsemblMetazoa" id="tetur09g05830.1"/>
    </source>
</evidence>
<dbReference type="EnsemblMetazoa" id="tetur09g05830.1">
    <property type="protein sequence ID" value="tetur09g05830.1"/>
    <property type="gene ID" value="tetur09g05830"/>
</dbReference>
<protein>
    <submittedName>
        <fullName evidence="1">Uncharacterized protein</fullName>
    </submittedName>
</protein>
<sequence length="20" mass="2617">MWLTRFKNVLQLLMGFYHYR</sequence>
<keyword evidence="2" id="KW-1185">Reference proteome</keyword>